<dbReference type="UniPathway" id="UPA00219"/>
<dbReference type="GO" id="GO:0008360">
    <property type="term" value="P:regulation of cell shape"/>
    <property type="evidence" value="ECO:0007669"/>
    <property type="project" value="UniProtKB-UniRule"/>
</dbReference>
<evidence type="ECO:0000256" key="4">
    <source>
        <dbReference type="ARBA" id="ARBA00022960"/>
    </source>
</evidence>
<dbReference type="PROSITE" id="PS51257">
    <property type="entry name" value="PROKAR_LIPOPROTEIN"/>
    <property type="match status" value="1"/>
</dbReference>
<dbReference type="HOGENOM" id="CLU_102842_0_1_7"/>
<keyword evidence="4 7" id="KW-0133">Cell shape</keyword>
<feature type="domain" description="L,D-TPase catalytic" evidence="8">
    <location>
        <begin position="47"/>
        <end position="187"/>
    </location>
</feature>
<keyword evidence="3" id="KW-0808">Transferase</keyword>
<keyword evidence="5 7" id="KW-0573">Peptidoglycan synthesis</keyword>
<evidence type="ECO:0000256" key="1">
    <source>
        <dbReference type="ARBA" id="ARBA00004752"/>
    </source>
</evidence>
<dbReference type="GO" id="GO:0016740">
    <property type="term" value="F:transferase activity"/>
    <property type="evidence" value="ECO:0007669"/>
    <property type="project" value="UniProtKB-KW"/>
</dbReference>
<dbReference type="KEGG" id="nsa:Nitsa_2077"/>
<feature type="active site" description="Nucleophile" evidence="7">
    <location>
        <position position="163"/>
    </location>
</feature>
<evidence type="ECO:0000256" key="2">
    <source>
        <dbReference type="ARBA" id="ARBA00005992"/>
    </source>
</evidence>
<dbReference type="PANTHER" id="PTHR36699:SF1">
    <property type="entry name" value="L,D-TRANSPEPTIDASE YAFK-RELATED"/>
    <property type="match status" value="1"/>
</dbReference>
<evidence type="ECO:0000256" key="7">
    <source>
        <dbReference type="PROSITE-ProRule" id="PRU01373"/>
    </source>
</evidence>
<dbReference type="MEROPS" id="C82.A01"/>
<gene>
    <name evidence="9" type="ordered locus">Nitsa_2077</name>
</gene>
<dbReference type="SUPFAM" id="SSF141523">
    <property type="entry name" value="L,D-transpeptidase catalytic domain-like"/>
    <property type="match status" value="1"/>
</dbReference>
<reference evidence="9 10" key="1">
    <citation type="journal article" date="2011" name="Stand. Genomic Sci.">
        <title>Complete genome sequence of Nitratifractor salsuginis type strain (E9I37-1).</title>
        <authorList>
            <person name="Anderson I."/>
            <person name="Sikorski J."/>
            <person name="Zeytun A."/>
            <person name="Nolan M."/>
            <person name="Lapidus A."/>
            <person name="Lucas S."/>
            <person name="Hammon N."/>
            <person name="Deshpande S."/>
            <person name="Cheng J.F."/>
            <person name="Tapia R."/>
            <person name="Han C."/>
            <person name="Goodwin L."/>
            <person name="Pitluck S."/>
            <person name="Liolios K."/>
            <person name="Pagani I."/>
            <person name="Ivanova N."/>
            <person name="Huntemann M."/>
            <person name="Mavromatis K."/>
            <person name="Ovchinikova G."/>
            <person name="Pati A."/>
            <person name="Chen A."/>
            <person name="Palaniappan K."/>
            <person name="Land M."/>
            <person name="Hauser L."/>
            <person name="Brambilla E.M."/>
            <person name="Ngatchou-Djao O.D."/>
            <person name="Rohde M."/>
            <person name="Tindall B.J."/>
            <person name="Goker M."/>
            <person name="Detter J.C."/>
            <person name="Woyke T."/>
            <person name="Bristow J."/>
            <person name="Eisen J.A."/>
            <person name="Markowitz V."/>
            <person name="Hugenholtz P."/>
            <person name="Klenk H.P."/>
            <person name="Kyrpides N.C."/>
        </authorList>
    </citation>
    <scope>NUCLEOTIDE SEQUENCE [LARGE SCALE GENOMIC DNA]</scope>
    <source>
        <strain evidence="10">DSM 16511 / JCM 12458 / E9I37-1</strain>
    </source>
</reference>
<dbReference type="EMBL" id="CP002452">
    <property type="protein sequence ID" value="ADV47318.1"/>
    <property type="molecule type" value="Genomic_DNA"/>
</dbReference>
<dbReference type="PANTHER" id="PTHR36699">
    <property type="entry name" value="LD-TRANSPEPTIDASE"/>
    <property type="match status" value="1"/>
</dbReference>
<dbReference type="Gene3D" id="2.40.440.10">
    <property type="entry name" value="L,D-transpeptidase catalytic domain-like"/>
    <property type="match status" value="1"/>
</dbReference>
<dbReference type="GO" id="GO:0004180">
    <property type="term" value="F:carboxypeptidase activity"/>
    <property type="evidence" value="ECO:0007669"/>
    <property type="project" value="UniProtKB-ARBA"/>
</dbReference>
<comment type="similarity">
    <text evidence="2">Belongs to the YkuD family.</text>
</comment>
<keyword evidence="10" id="KW-1185">Reference proteome</keyword>
<evidence type="ECO:0000313" key="10">
    <source>
        <dbReference type="Proteomes" id="UP000008633"/>
    </source>
</evidence>
<feature type="active site" description="Proton donor/acceptor" evidence="7">
    <location>
        <position position="139"/>
    </location>
</feature>
<reference evidence="10" key="2">
    <citation type="submission" date="2011-01" db="EMBL/GenBank/DDBJ databases">
        <title>The complete genome of Nitratifractor salsuginis DSM 16511.</title>
        <authorList>
            <consortium name="US DOE Joint Genome Institute (JGI-PGF)"/>
            <person name="Lucas S."/>
            <person name="Copeland A."/>
            <person name="Lapidus A."/>
            <person name="Bruce D."/>
            <person name="Goodwin L."/>
            <person name="Pitluck S."/>
            <person name="Kyrpides N."/>
            <person name="Mavromatis K."/>
            <person name="Ivanova N."/>
            <person name="Mikhailova N."/>
            <person name="Zeytun A."/>
            <person name="Detter J.C."/>
            <person name="Tapia R."/>
            <person name="Han C."/>
            <person name="Land M."/>
            <person name="Hauser L."/>
            <person name="Markowitz V."/>
            <person name="Cheng J.-F."/>
            <person name="Hugenholtz P."/>
            <person name="Woyke T."/>
            <person name="Wu D."/>
            <person name="Tindall B."/>
            <person name="Schuetze A."/>
            <person name="Brambilla E."/>
            <person name="Klenk H.-P."/>
            <person name="Eisen J.A."/>
        </authorList>
    </citation>
    <scope>NUCLEOTIDE SEQUENCE [LARGE SCALE GENOMIC DNA]</scope>
    <source>
        <strain evidence="10">DSM 16511 / JCM 12458 / E9I37-1</strain>
    </source>
</reference>
<evidence type="ECO:0000256" key="5">
    <source>
        <dbReference type="ARBA" id="ARBA00022984"/>
    </source>
</evidence>
<protein>
    <submittedName>
        <fullName evidence="9">ErfK/YbiS/YcfS/YnhG family protein</fullName>
    </submittedName>
</protein>
<accession>E6X3A5</accession>
<comment type="pathway">
    <text evidence="1 7">Cell wall biogenesis; peptidoglycan biosynthesis.</text>
</comment>
<dbReference type="Proteomes" id="UP000008633">
    <property type="component" value="Chromosome"/>
</dbReference>
<dbReference type="GO" id="GO:0009252">
    <property type="term" value="P:peptidoglycan biosynthetic process"/>
    <property type="evidence" value="ECO:0007669"/>
    <property type="project" value="UniProtKB-UniPathway"/>
</dbReference>
<name>E6X3A5_NITSE</name>
<dbReference type="eggNOG" id="COG3034">
    <property type="taxonomic scope" value="Bacteria"/>
</dbReference>
<keyword evidence="6 7" id="KW-0961">Cell wall biogenesis/degradation</keyword>
<dbReference type="Pfam" id="PF03734">
    <property type="entry name" value="YkuD"/>
    <property type="match status" value="1"/>
</dbReference>
<dbReference type="STRING" id="749222.Nitsa_2077"/>
<sequence length="188" mass="21082">MSKIVIGLTAALALWLGGCGAPTGKPGGRYSAKDCKPIPFRPDRAADKVVIKQREHKVYVYHNGKVIKVFRSSLGKNTMSRGPKVQQGDFCTPVGHYRIVDKRCHALKYRAMTISYPNTEDLARAKKLGVKPGDYITFHGQPYWNRDGHGDEYTLKHDWTNGCIALTNKDLDWLWSAVKVGTPIIIER</sequence>
<organism evidence="9 10">
    <name type="scientific">Nitratifractor salsuginis (strain DSM 16511 / JCM 12458 / E9I37-1)</name>
    <dbReference type="NCBI Taxonomy" id="749222"/>
    <lineage>
        <taxon>Bacteria</taxon>
        <taxon>Pseudomonadati</taxon>
        <taxon>Campylobacterota</taxon>
        <taxon>Epsilonproteobacteria</taxon>
        <taxon>Campylobacterales</taxon>
        <taxon>Sulfurovaceae</taxon>
        <taxon>Nitratifractor</taxon>
    </lineage>
</organism>
<dbReference type="GO" id="GO:0071555">
    <property type="term" value="P:cell wall organization"/>
    <property type="evidence" value="ECO:0007669"/>
    <property type="project" value="UniProtKB-UniRule"/>
</dbReference>
<dbReference type="PROSITE" id="PS52029">
    <property type="entry name" value="LD_TPASE"/>
    <property type="match status" value="1"/>
</dbReference>
<evidence type="ECO:0000256" key="3">
    <source>
        <dbReference type="ARBA" id="ARBA00022679"/>
    </source>
</evidence>
<proteinExistence type="inferred from homology"/>
<evidence type="ECO:0000256" key="6">
    <source>
        <dbReference type="ARBA" id="ARBA00023316"/>
    </source>
</evidence>
<dbReference type="InterPro" id="IPR005490">
    <property type="entry name" value="LD_TPept_cat_dom"/>
</dbReference>
<dbReference type="RefSeq" id="WP_013555003.1">
    <property type="nucleotide sequence ID" value="NC_014935.1"/>
</dbReference>
<dbReference type="AlphaFoldDB" id="E6X3A5"/>
<evidence type="ECO:0000259" key="8">
    <source>
        <dbReference type="PROSITE" id="PS52029"/>
    </source>
</evidence>
<dbReference type="CDD" id="cd16913">
    <property type="entry name" value="YkuD_like"/>
    <property type="match status" value="1"/>
</dbReference>
<dbReference type="InterPro" id="IPR038063">
    <property type="entry name" value="Transpep_catalytic_dom"/>
</dbReference>
<evidence type="ECO:0000313" key="9">
    <source>
        <dbReference type="EMBL" id="ADV47318.1"/>
    </source>
</evidence>